<proteinExistence type="predicted"/>
<evidence type="ECO:0000256" key="2">
    <source>
        <dbReference type="ARBA" id="ARBA00022525"/>
    </source>
</evidence>
<evidence type="ECO:0000256" key="1">
    <source>
        <dbReference type="ARBA" id="ARBA00004613"/>
    </source>
</evidence>
<name>A0ABT7PRQ6_9BACT</name>
<evidence type="ECO:0000256" key="3">
    <source>
        <dbReference type="ARBA" id="ARBA00022729"/>
    </source>
</evidence>
<evidence type="ECO:0000313" key="7">
    <source>
        <dbReference type="Proteomes" id="UP001239462"/>
    </source>
</evidence>
<reference evidence="6 7" key="1">
    <citation type="submission" date="2023-06" db="EMBL/GenBank/DDBJ databases">
        <title>Roseiconus lacunae JC819 isolated from Gulf of Mannar region, Tamil Nadu.</title>
        <authorList>
            <person name="Pk S."/>
            <person name="Ch S."/>
            <person name="Ch V.R."/>
        </authorList>
    </citation>
    <scope>NUCLEOTIDE SEQUENCE [LARGE SCALE GENOMIC DNA]</scope>
    <source>
        <strain evidence="6 7">JC819</strain>
    </source>
</reference>
<accession>A0ABT7PRQ6</accession>
<evidence type="ECO:0000313" key="6">
    <source>
        <dbReference type="EMBL" id="MDM4019172.1"/>
    </source>
</evidence>
<dbReference type="InterPro" id="IPR013783">
    <property type="entry name" value="Ig-like_fold"/>
</dbReference>
<feature type="domain" description="Cohesin" evidence="4">
    <location>
        <begin position="25"/>
        <end position="140"/>
    </location>
</feature>
<dbReference type="Pfam" id="PF17210">
    <property type="entry name" value="SdrD_B"/>
    <property type="match status" value="1"/>
</dbReference>
<dbReference type="Pfam" id="PF00963">
    <property type="entry name" value="Cohesin"/>
    <property type="match status" value="1"/>
</dbReference>
<protein>
    <submittedName>
        <fullName evidence="6">Cohesin domain-containing protein</fullName>
    </submittedName>
</protein>
<dbReference type="Gene3D" id="2.60.40.680">
    <property type="match status" value="1"/>
</dbReference>
<dbReference type="SUPFAM" id="SSF117074">
    <property type="entry name" value="Hypothetical protein PA1324"/>
    <property type="match status" value="1"/>
</dbReference>
<comment type="caution">
    <text evidence="6">The sequence shown here is derived from an EMBL/GenBank/DDBJ whole genome shotgun (WGS) entry which is preliminary data.</text>
</comment>
<keyword evidence="2" id="KW-0964">Secreted</keyword>
<dbReference type="InterPro" id="IPR008965">
    <property type="entry name" value="CBM2/CBM3_carb-bd_dom_sf"/>
</dbReference>
<evidence type="ECO:0000259" key="4">
    <source>
        <dbReference type="Pfam" id="PF00963"/>
    </source>
</evidence>
<evidence type="ECO:0000259" key="5">
    <source>
        <dbReference type="Pfam" id="PF17210"/>
    </source>
</evidence>
<sequence>MIRRRPNFQSLTARRLLAAVDIPDDLTAAPAATVSVPVNIDDATGVRGAEIRLEFDPDLLELNQDDVTAGEIWDGASDTQVTVNIDQATGSVVIFVSASAAITSGEGSLVELNFSVADTATIGDTSDLDLTSVVLNEGQVAVSPAPISGSDQTDGVLTITNGGTDSISGFVFADANGNGELDSGEAIGGVTIVLTNTGTDQQFETVTDADGSYSFTDLAAGSYTVAQQQPVAYQDGGNNVLSVTLATGDAIEDQNFVEVGLLPQYVYTRLMTTLVMPVGSTSWSNEIERITTAANSGAAITAPPATTATSMSGVASTEFSTSETQIAESQSSEDAEMSAMTTAETGGLQSVMTAEAEIVFAPPVDVIDEVLVLPEPIETVADQSPPIDVTPVVTTNVMAEDPTTEPVSGAVVEADEDREEAIDQVHTSELW</sequence>
<keyword evidence="7" id="KW-1185">Reference proteome</keyword>
<feature type="domain" description="SD-repeat containing protein B" evidence="5">
    <location>
        <begin position="166"/>
        <end position="235"/>
    </location>
</feature>
<dbReference type="Gene3D" id="2.60.40.10">
    <property type="entry name" value="Immunoglobulins"/>
    <property type="match status" value="1"/>
</dbReference>
<comment type="subcellular location">
    <subcellularLocation>
        <location evidence="1">Secreted</location>
    </subcellularLocation>
</comment>
<dbReference type="InterPro" id="IPR033764">
    <property type="entry name" value="Sdr_B"/>
</dbReference>
<keyword evidence="3" id="KW-0732">Signal</keyword>
<organism evidence="6 7">
    <name type="scientific">Roseiconus lacunae</name>
    <dbReference type="NCBI Taxonomy" id="2605694"/>
    <lineage>
        <taxon>Bacteria</taxon>
        <taxon>Pseudomonadati</taxon>
        <taxon>Planctomycetota</taxon>
        <taxon>Planctomycetia</taxon>
        <taxon>Pirellulales</taxon>
        <taxon>Pirellulaceae</taxon>
        <taxon>Roseiconus</taxon>
    </lineage>
</organism>
<dbReference type="SUPFAM" id="SSF49384">
    <property type="entry name" value="Carbohydrate-binding domain"/>
    <property type="match status" value="1"/>
</dbReference>
<dbReference type="RefSeq" id="WP_289167234.1">
    <property type="nucleotide sequence ID" value="NZ_JASZZN010000032.1"/>
</dbReference>
<dbReference type="EMBL" id="JASZZN010000032">
    <property type="protein sequence ID" value="MDM4019172.1"/>
    <property type="molecule type" value="Genomic_DNA"/>
</dbReference>
<dbReference type="Proteomes" id="UP001239462">
    <property type="component" value="Unassembled WGS sequence"/>
</dbReference>
<dbReference type="CDD" id="cd08548">
    <property type="entry name" value="Type_I_cohesin_like"/>
    <property type="match status" value="1"/>
</dbReference>
<gene>
    <name evidence="6" type="ORF">QTN89_27200</name>
</gene>
<dbReference type="InterPro" id="IPR002102">
    <property type="entry name" value="Cohesin_dom"/>
</dbReference>